<comment type="caution">
    <text evidence="1">The sequence shown here is derived from an EMBL/GenBank/DDBJ whole genome shotgun (WGS) entry which is preliminary data.</text>
</comment>
<dbReference type="RefSeq" id="WP_183205630.1">
    <property type="nucleotide sequence ID" value="NZ_JAAAMM010000001.1"/>
</dbReference>
<gene>
    <name evidence="1" type="ORF">GGR03_000262</name>
</gene>
<dbReference type="Pfam" id="PF17660">
    <property type="entry name" value="BTRD1"/>
    <property type="match status" value="1"/>
</dbReference>
<name>A0A7W6MMT6_9HYPH</name>
<evidence type="ECO:0000313" key="2">
    <source>
        <dbReference type="Proteomes" id="UP000588647"/>
    </source>
</evidence>
<reference evidence="1 2" key="1">
    <citation type="submission" date="2020-08" db="EMBL/GenBank/DDBJ databases">
        <title>Genomic Encyclopedia of Type Strains, Phase IV (KMG-IV): sequencing the most valuable type-strain genomes for metagenomic binning, comparative biology and taxonomic classification.</title>
        <authorList>
            <person name="Goeker M."/>
        </authorList>
    </citation>
    <scope>NUCLEOTIDE SEQUENCE [LARGE SCALE GENOMIC DNA]</scope>
    <source>
        <strain evidence="1 2">DSM 103570</strain>
    </source>
</reference>
<dbReference type="AlphaFoldDB" id="A0A7W6MMT6"/>
<proteinExistence type="predicted"/>
<dbReference type="InterPro" id="IPR049511">
    <property type="entry name" value="PGH-like_rpt"/>
</dbReference>
<organism evidence="1 2">
    <name type="scientific">Aurantimonas endophytica</name>
    <dbReference type="NCBI Taxonomy" id="1522175"/>
    <lineage>
        <taxon>Bacteria</taxon>
        <taxon>Pseudomonadati</taxon>
        <taxon>Pseudomonadota</taxon>
        <taxon>Alphaproteobacteria</taxon>
        <taxon>Hyphomicrobiales</taxon>
        <taxon>Aurantimonadaceae</taxon>
        <taxon>Aurantimonas</taxon>
    </lineage>
</organism>
<keyword evidence="2" id="KW-1185">Reference proteome</keyword>
<dbReference type="Proteomes" id="UP000588647">
    <property type="component" value="Unassembled WGS sequence"/>
</dbReference>
<sequence length="409" mass="46117">MAYSDIAYVRIERIIAHDAAATERTGKLGGEPGDTSEWLLRLEVNGQIAWWQRSGIADGKEYRVGREFAWVPLVNGNLTIKITGYEQDTFGDTPLHGRTITLRPAELFPYGANDVWVDGGSHGGLDGTWVPGKEGAFGFAFSIRPLAQHAIPENREYLALIRRKTHYYGYWVDGWEGFTRNHDTWKAANLRLRRVSASQSDPARPTFSKNVGRTFLGVYAEGSGNAPFWLLGLEEFRRQADKHEREGLRIVDIFAYFENGTPMIGGTFEPGEPTRLAVAPRDEFEREWVERAKGGERLIAIDTYHDGRQRWLVGLYEKGSGNALRVGERLGSFEARKAEYDARGYHLVDICVYNEGGEMRVCGVWTEKGPASRIFRAQSWNELVDRIDIATANDWHIAAIDTWSPAEDA</sequence>
<protein>
    <submittedName>
        <fullName evidence="1">Uncharacterized protein</fullName>
    </submittedName>
</protein>
<evidence type="ECO:0000313" key="1">
    <source>
        <dbReference type="EMBL" id="MBB4001215.1"/>
    </source>
</evidence>
<dbReference type="EMBL" id="JACIEM010000001">
    <property type="protein sequence ID" value="MBB4001215.1"/>
    <property type="molecule type" value="Genomic_DNA"/>
</dbReference>
<accession>A0A7W6MMT6</accession>